<dbReference type="PANTHER" id="PTHR23403:SF1">
    <property type="entry name" value="TREHALASE"/>
    <property type="match status" value="1"/>
</dbReference>
<dbReference type="OrthoDB" id="3542292at2759"/>
<dbReference type="EC" id="3.2.1.28" evidence="4"/>
<evidence type="ECO:0000256" key="4">
    <source>
        <dbReference type="RuleBase" id="RU361180"/>
    </source>
</evidence>
<dbReference type="Pfam" id="PF01204">
    <property type="entry name" value="Trehalase"/>
    <property type="match status" value="2"/>
</dbReference>
<comment type="caution">
    <text evidence="6">The sequence shown here is derived from an EMBL/GenBank/DDBJ whole genome shotgun (WGS) entry which is preliminary data.</text>
</comment>
<reference evidence="6" key="1">
    <citation type="submission" date="2014-01" db="EMBL/GenBank/DDBJ databases">
        <title>The genome of the white-rot fungus Pycnoporus cinnabarinus: a basidiomycete model with a versatile arsenal for lignocellulosic biomass breakdown.</title>
        <authorList>
            <person name="Levasseur A."/>
            <person name="Lomascolo A."/>
            <person name="Ruiz-Duenas F.J."/>
            <person name="Uzan E."/>
            <person name="Piumi F."/>
            <person name="Kues U."/>
            <person name="Ram A.F.J."/>
            <person name="Murat C."/>
            <person name="Haon M."/>
            <person name="Benoit I."/>
            <person name="Arfi Y."/>
            <person name="Chevret D."/>
            <person name="Drula E."/>
            <person name="Kwon M.J."/>
            <person name="Gouret P."/>
            <person name="Lesage-Meessen L."/>
            <person name="Lombard V."/>
            <person name="Mariette J."/>
            <person name="Noirot C."/>
            <person name="Park J."/>
            <person name="Patyshakuliyeva A."/>
            <person name="Wieneger R.A.B."/>
            <person name="Wosten H.A.B."/>
            <person name="Martin F."/>
            <person name="Coutinho P.M."/>
            <person name="de Vries R."/>
            <person name="Martinez A.T."/>
            <person name="Klopp C."/>
            <person name="Pontarotti P."/>
            <person name="Henrissat B."/>
            <person name="Record E."/>
        </authorList>
    </citation>
    <scope>NUCLEOTIDE SEQUENCE [LARGE SCALE GENOMIC DNA]</scope>
    <source>
        <strain evidence="6">BRFM137</strain>
    </source>
</reference>
<keyword evidence="2 4" id="KW-0378">Hydrolase</keyword>
<dbReference type="InterPro" id="IPR008928">
    <property type="entry name" value="6-hairpin_glycosidase_sf"/>
</dbReference>
<feature type="chain" id="PRO_5001587178" description="Trehalase" evidence="5">
    <location>
        <begin position="19"/>
        <end position="754"/>
    </location>
</feature>
<keyword evidence="3 4" id="KW-0326">Glycosidase</keyword>
<dbReference type="SUPFAM" id="SSF48208">
    <property type="entry name" value="Six-hairpin glycosidases"/>
    <property type="match status" value="2"/>
</dbReference>
<dbReference type="GO" id="GO:0004555">
    <property type="term" value="F:alpha,alpha-trehalase activity"/>
    <property type="evidence" value="ECO:0007669"/>
    <property type="project" value="UniProtKB-EC"/>
</dbReference>
<comment type="catalytic activity">
    <reaction evidence="4">
        <text>alpha,alpha-trehalose + H2O = alpha-D-glucose + beta-D-glucose</text>
        <dbReference type="Rhea" id="RHEA:32675"/>
        <dbReference type="ChEBI" id="CHEBI:15377"/>
        <dbReference type="ChEBI" id="CHEBI:15903"/>
        <dbReference type="ChEBI" id="CHEBI:16551"/>
        <dbReference type="ChEBI" id="CHEBI:17925"/>
        <dbReference type="EC" id="3.2.1.28"/>
    </reaction>
</comment>
<dbReference type="PROSITE" id="PS00927">
    <property type="entry name" value="TREHALASE_1"/>
    <property type="match status" value="1"/>
</dbReference>
<protein>
    <recommendedName>
        <fullName evidence="4">Trehalase</fullName>
        <ecNumber evidence="4">3.2.1.28</ecNumber>
    </recommendedName>
    <alternativeName>
        <fullName evidence="4">Alpha-trehalose glucohydrolase</fullName>
    </alternativeName>
</protein>
<gene>
    <name evidence="6" type="ORF">BN946_scf184970.g56</name>
</gene>
<keyword evidence="5" id="KW-0732">Signal</keyword>
<accession>A0A060SJ03</accession>
<comment type="similarity">
    <text evidence="1 4">Belongs to the glycosyl hydrolase 37 family.</text>
</comment>
<dbReference type="InterPro" id="IPR018232">
    <property type="entry name" value="Glyco_hydro_37_CS"/>
</dbReference>
<dbReference type="InterPro" id="IPR001661">
    <property type="entry name" value="Glyco_hydro_37"/>
</dbReference>
<feature type="signal peptide" evidence="5">
    <location>
        <begin position="1"/>
        <end position="18"/>
    </location>
</feature>
<evidence type="ECO:0000256" key="1">
    <source>
        <dbReference type="ARBA" id="ARBA00005615"/>
    </source>
</evidence>
<dbReference type="GO" id="GO:0005993">
    <property type="term" value="P:trehalose catabolic process"/>
    <property type="evidence" value="ECO:0007669"/>
    <property type="project" value="TreeGrafter"/>
</dbReference>
<evidence type="ECO:0000256" key="3">
    <source>
        <dbReference type="ARBA" id="ARBA00023295"/>
    </source>
</evidence>
<keyword evidence="7" id="KW-1185">Reference proteome</keyword>
<evidence type="ECO:0000256" key="2">
    <source>
        <dbReference type="ARBA" id="ARBA00022801"/>
    </source>
</evidence>
<proteinExistence type="inferred from homology"/>
<dbReference type="Gene3D" id="1.50.10.10">
    <property type="match status" value="2"/>
</dbReference>
<sequence>MQLATAVLASALLQGARALPQASVSSATTPPTITISTAVASPSVPLSSPIPSQVPLPPKQAWCPSRIFCAGELLQAVNLAQPYSDPKTIVDKPTSKKSQQVLEDFSAIQNSTITEGAIVTFLDNDFRGEGLELEAVELAEFNAQPALLNNVSDPLVKAFAQTVHGYWAQLIRQTNSSALCPEGTENGPCESSLIPLNHTFVVPGGRFREQYYWDSYWIVQGLIKSELFSIVNDTLQNFVDEIEHFGFIPNGGRIYYLDRSQPPLFIRMLSDYVSASNDTAILERALPLAEKELKWWTDNRTLNVTSPFTNQSYPMAHYSVNNTAPRPESYFQGKTSTMLSAIDDLLTIVRALDYSTANDPTLQTPLTEEERENLYAELASGAETGWDYSSRWMAQPLAGGSNNTTPALRSLNVREIIPVCLNSILYKAHGLLADLYDAQKNSASATAHRSTAASIRAGILDLFWDPTKLAFYDFNLTSNARSSLFTAATFYPLWNGIVPDELLASPANAFGAFAALNMVLNRYNGTFPHIALEALRALPANVTSAPLPTPGTGNSTFDLIPAGQIGVEESALPGQLIIGTGANATKTGAAADINTLNGTVANGGNAKSGEGWAATLQRELANRYLASTLCSWHATGGEIPNLLPRLSAQELNVTQSVNNTGNMFEKFSISDIDSAGRGGEYTVQAGFGWTNGVLLWVASNYGDVLVAPSCPDILAQAQTTGTSQTKTNAAPIGATVSVAMMLLSVAVAAPFSFW</sequence>
<dbReference type="PRINTS" id="PR00744">
    <property type="entry name" value="GLHYDRLASE37"/>
</dbReference>
<dbReference type="OMA" id="RYWDASD"/>
<dbReference type="Proteomes" id="UP000029665">
    <property type="component" value="Unassembled WGS sequence"/>
</dbReference>
<dbReference type="InterPro" id="IPR012341">
    <property type="entry name" value="6hp_glycosidase-like_sf"/>
</dbReference>
<evidence type="ECO:0000313" key="7">
    <source>
        <dbReference type="Proteomes" id="UP000029665"/>
    </source>
</evidence>
<dbReference type="AlphaFoldDB" id="A0A060SJ03"/>
<organism evidence="6 7">
    <name type="scientific">Pycnoporus cinnabarinus</name>
    <name type="common">Cinnabar-red polypore</name>
    <name type="synonym">Trametes cinnabarina</name>
    <dbReference type="NCBI Taxonomy" id="5643"/>
    <lineage>
        <taxon>Eukaryota</taxon>
        <taxon>Fungi</taxon>
        <taxon>Dikarya</taxon>
        <taxon>Basidiomycota</taxon>
        <taxon>Agaricomycotina</taxon>
        <taxon>Agaricomycetes</taxon>
        <taxon>Polyporales</taxon>
        <taxon>Polyporaceae</taxon>
        <taxon>Trametes</taxon>
    </lineage>
</organism>
<dbReference type="STRING" id="5643.A0A060SJ03"/>
<evidence type="ECO:0000313" key="6">
    <source>
        <dbReference type="EMBL" id="CDO72204.1"/>
    </source>
</evidence>
<name>A0A060SJ03_PYCCI</name>
<evidence type="ECO:0000256" key="5">
    <source>
        <dbReference type="SAM" id="SignalP"/>
    </source>
</evidence>
<dbReference type="EMBL" id="CCBP010000111">
    <property type="protein sequence ID" value="CDO72204.1"/>
    <property type="molecule type" value="Genomic_DNA"/>
</dbReference>
<dbReference type="HOGENOM" id="CLU_006451_4_0_1"/>
<dbReference type="PANTHER" id="PTHR23403">
    <property type="entry name" value="TREHALASE"/>
    <property type="match status" value="1"/>
</dbReference>